<dbReference type="PANTHER" id="PTHR32481:SF0">
    <property type="entry name" value="AMINOPEPTIDASE YPDE-RELATED"/>
    <property type="match status" value="1"/>
</dbReference>
<proteinExistence type="inferred from homology"/>
<organism evidence="7 8">
    <name type="scientific">Dielma fastidiosa</name>
    <dbReference type="NCBI Taxonomy" id="1034346"/>
    <lineage>
        <taxon>Bacteria</taxon>
        <taxon>Bacillati</taxon>
        <taxon>Bacillota</taxon>
        <taxon>Erysipelotrichia</taxon>
        <taxon>Erysipelotrichales</taxon>
        <taxon>Erysipelotrichaceae</taxon>
        <taxon>Dielma</taxon>
    </lineage>
</organism>
<dbReference type="InterPro" id="IPR051464">
    <property type="entry name" value="Peptidase_M42_aminopept"/>
</dbReference>
<dbReference type="EMBL" id="QJKH01000007">
    <property type="protein sequence ID" value="PXX78518.1"/>
    <property type="molecule type" value="Genomic_DNA"/>
</dbReference>
<keyword evidence="4" id="KW-0479">Metal-binding</keyword>
<evidence type="ECO:0000256" key="2">
    <source>
        <dbReference type="ARBA" id="ARBA00022438"/>
    </source>
</evidence>
<dbReference type="PANTHER" id="PTHR32481">
    <property type="entry name" value="AMINOPEPTIDASE"/>
    <property type="match status" value="1"/>
</dbReference>
<dbReference type="PIRSF" id="PIRSF001123">
    <property type="entry name" value="PepA_GA"/>
    <property type="match status" value="1"/>
</dbReference>
<dbReference type="RefSeq" id="WP_022939270.1">
    <property type="nucleotide sequence ID" value="NZ_CABKRQ010000008.1"/>
</dbReference>
<dbReference type="Pfam" id="PF05343">
    <property type="entry name" value="Peptidase_M42"/>
    <property type="match status" value="1"/>
</dbReference>
<dbReference type="SUPFAM" id="SSF101821">
    <property type="entry name" value="Aminopeptidase/glucanase lid domain"/>
    <property type="match status" value="1"/>
</dbReference>
<evidence type="ECO:0000256" key="6">
    <source>
        <dbReference type="PIRNR" id="PIRNR001123"/>
    </source>
</evidence>
<evidence type="ECO:0000256" key="4">
    <source>
        <dbReference type="ARBA" id="ARBA00022723"/>
    </source>
</evidence>
<sequence>MEKQNIERLKALVNAMGVSGEEQDVRALLKKDMIADEWVSDRLGSLFALKRSKNPKAKTLMLAASLDEEGLMVSEILPDGKLKFVTLEALSPASLLHQQVCVYTREHQCFTGIIGCDKIKFMETAVNQIKMEDLSLDMGMSYEEACDTFTIGDLALIKGDFTMLNEHCAMGKALNNRLMLEVMIELSQVLQESELDYHLAMGGIAQSVIGWRGSKTATYVIQPDAALVLTGFDTANSQPAAKRGKGVTVGIYDKQMLPGKRLLHDFMDKIQPCQEYLGIYGNDGSFIHKTLKGTPTLSLGIAMSHLGSNHILADLNDAECLKKELVKYLSGLSSEDIESFGYGVCYD</sequence>
<gene>
    <name evidence="7" type="ORF">DES51_10759</name>
</gene>
<evidence type="ECO:0000313" key="8">
    <source>
        <dbReference type="Proteomes" id="UP000247612"/>
    </source>
</evidence>
<dbReference type="Gene3D" id="2.40.30.40">
    <property type="entry name" value="Peptidase M42, domain 2"/>
    <property type="match status" value="1"/>
</dbReference>
<evidence type="ECO:0000256" key="3">
    <source>
        <dbReference type="ARBA" id="ARBA00022670"/>
    </source>
</evidence>
<evidence type="ECO:0000256" key="5">
    <source>
        <dbReference type="ARBA" id="ARBA00022801"/>
    </source>
</evidence>
<keyword evidence="3" id="KW-0645">Protease</keyword>
<dbReference type="SUPFAM" id="SSF53187">
    <property type="entry name" value="Zn-dependent exopeptidases"/>
    <property type="match status" value="1"/>
</dbReference>
<keyword evidence="8" id="KW-1185">Reference proteome</keyword>
<name>A0A318KP34_9FIRM</name>
<dbReference type="GO" id="GO:0004177">
    <property type="term" value="F:aminopeptidase activity"/>
    <property type="evidence" value="ECO:0007669"/>
    <property type="project" value="UniProtKB-UniRule"/>
</dbReference>
<reference evidence="7 8" key="1">
    <citation type="submission" date="2018-05" db="EMBL/GenBank/DDBJ databases">
        <title>Genomic Encyclopedia of Type Strains, Phase IV (KMG-IV): sequencing the most valuable type-strain genomes for metagenomic binning, comparative biology and taxonomic classification.</title>
        <authorList>
            <person name="Goeker M."/>
        </authorList>
    </citation>
    <scope>NUCLEOTIDE SEQUENCE [LARGE SCALE GENOMIC DNA]</scope>
    <source>
        <strain evidence="7 8">JC118</strain>
    </source>
</reference>
<dbReference type="GO" id="GO:0006508">
    <property type="term" value="P:proteolysis"/>
    <property type="evidence" value="ECO:0007669"/>
    <property type="project" value="UniProtKB-KW"/>
</dbReference>
<dbReference type="Gene3D" id="3.40.630.10">
    <property type="entry name" value="Zn peptidases"/>
    <property type="match status" value="1"/>
</dbReference>
<keyword evidence="5" id="KW-0378">Hydrolase</keyword>
<accession>A0A318KP34</accession>
<dbReference type="STRING" id="1034346.GCA_000313565_02994"/>
<protein>
    <submittedName>
        <fullName evidence="7">Glutamyl aminopeptidase/putative aminopeptidase FrvX</fullName>
    </submittedName>
</protein>
<dbReference type="GO" id="GO:0046872">
    <property type="term" value="F:metal ion binding"/>
    <property type="evidence" value="ECO:0007669"/>
    <property type="project" value="UniProtKB-UniRule"/>
</dbReference>
<evidence type="ECO:0000256" key="1">
    <source>
        <dbReference type="ARBA" id="ARBA00006272"/>
    </source>
</evidence>
<dbReference type="InterPro" id="IPR008007">
    <property type="entry name" value="Peptidase_M42"/>
</dbReference>
<dbReference type="Proteomes" id="UP000247612">
    <property type="component" value="Unassembled WGS sequence"/>
</dbReference>
<dbReference type="AlphaFoldDB" id="A0A318KP34"/>
<dbReference type="InterPro" id="IPR023367">
    <property type="entry name" value="Peptidase_M42_dom2"/>
</dbReference>
<keyword evidence="2 7" id="KW-0031">Aminopeptidase</keyword>
<comment type="caution">
    <text evidence="7">The sequence shown here is derived from an EMBL/GenBank/DDBJ whole genome shotgun (WGS) entry which is preliminary data.</text>
</comment>
<comment type="similarity">
    <text evidence="1 6">Belongs to the peptidase M42 family.</text>
</comment>
<evidence type="ECO:0000313" key="7">
    <source>
        <dbReference type="EMBL" id="PXX78518.1"/>
    </source>
</evidence>